<feature type="region of interest" description="Disordered" evidence="1">
    <location>
        <begin position="220"/>
        <end position="249"/>
    </location>
</feature>
<dbReference type="SUPFAM" id="SSF82708">
    <property type="entry name" value="R3H domain"/>
    <property type="match status" value="1"/>
</dbReference>
<comment type="caution">
    <text evidence="3">The sequence shown here is derived from an EMBL/GenBank/DDBJ whole genome shotgun (WGS) entry which is preliminary data.</text>
</comment>
<evidence type="ECO:0000313" key="3">
    <source>
        <dbReference type="EMBL" id="KAK3105210.1"/>
    </source>
</evidence>
<dbReference type="Proteomes" id="UP001186944">
    <property type="component" value="Unassembled WGS sequence"/>
</dbReference>
<gene>
    <name evidence="3" type="ORF">FSP39_019899</name>
</gene>
<feature type="domain" description="R3H" evidence="2">
    <location>
        <begin position="50"/>
        <end position="113"/>
    </location>
</feature>
<proteinExistence type="predicted"/>
<organism evidence="3 4">
    <name type="scientific">Pinctada imbricata</name>
    <name type="common">Atlantic pearl-oyster</name>
    <name type="synonym">Pinctada martensii</name>
    <dbReference type="NCBI Taxonomy" id="66713"/>
    <lineage>
        <taxon>Eukaryota</taxon>
        <taxon>Metazoa</taxon>
        <taxon>Spiralia</taxon>
        <taxon>Lophotrochozoa</taxon>
        <taxon>Mollusca</taxon>
        <taxon>Bivalvia</taxon>
        <taxon>Autobranchia</taxon>
        <taxon>Pteriomorphia</taxon>
        <taxon>Pterioida</taxon>
        <taxon>Pterioidea</taxon>
        <taxon>Pteriidae</taxon>
        <taxon>Pinctada</taxon>
    </lineage>
</organism>
<dbReference type="PANTHER" id="PTHR13498:SF3">
    <property type="entry name" value="SPERM-ASSOCIATED ANTIGEN 7"/>
    <property type="match status" value="1"/>
</dbReference>
<dbReference type="Pfam" id="PF01424">
    <property type="entry name" value="R3H"/>
    <property type="match status" value="1"/>
</dbReference>
<evidence type="ECO:0000313" key="4">
    <source>
        <dbReference type="Proteomes" id="UP001186944"/>
    </source>
</evidence>
<feature type="region of interest" description="Disordered" evidence="1">
    <location>
        <begin position="183"/>
        <end position="206"/>
    </location>
</feature>
<dbReference type="Gene3D" id="3.30.1370.50">
    <property type="entry name" value="R3H-like domain"/>
    <property type="match status" value="1"/>
</dbReference>
<dbReference type="PANTHER" id="PTHR13498">
    <property type="entry name" value="SPERM ASSOCIATED ANTIGEN 7"/>
    <property type="match status" value="1"/>
</dbReference>
<dbReference type="InterPro" id="IPR001374">
    <property type="entry name" value="R3H_dom"/>
</dbReference>
<dbReference type="GO" id="GO:0003676">
    <property type="term" value="F:nucleic acid binding"/>
    <property type="evidence" value="ECO:0007669"/>
    <property type="project" value="UniProtKB-UniRule"/>
</dbReference>
<dbReference type="SMART" id="SM00393">
    <property type="entry name" value="R3H"/>
    <property type="match status" value="1"/>
</dbReference>
<evidence type="ECO:0000256" key="1">
    <source>
        <dbReference type="SAM" id="MobiDB-lite"/>
    </source>
</evidence>
<accession>A0AA88YHH4</accession>
<dbReference type="EMBL" id="VSWD01000004">
    <property type="protein sequence ID" value="KAK3105210.1"/>
    <property type="molecule type" value="Genomic_DNA"/>
</dbReference>
<evidence type="ECO:0000259" key="2">
    <source>
        <dbReference type="PROSITE" id="PS51061"/>
    </source>
</evidence>
<name>A0AA88YHH4_PINIB</name>
<dbReference type="InterPro" id="IPR036867">
    <property type="entry name" value="R3H_dom_sf"/>
</dbReference>
<protein>
    <recommendedName>
        <fullName evidence="2">R3H domain-containing protein</fullName>
    </recommendedName>
</protein>
<feature type="compositionally biased region" description="Basic and acidic residues" evidence="1">
    <location>
        <begin position="128"/>
        <end position="156"/>
    </location>
</feature>
<feature type="region of interest" description="Disordered" evidence="1">
    <location>
        <begin position="128"/>
        <end position="169"/>
    </location>
</feature>
<keyword evidence="4" id="KW-1185">Reference proteome</keyword>
<feature type="compositionally biased region" description="Polar residues" evidence="1">
    <location>
        <begin position="240"/>
        <end position="249"/>
    </location>
</feature>
<sequence length="249" mass="28911">MREISASLAGGMRTREIRFKRGCLPRNAKELTAQKVLVERQQERDKKKLQDFREKAQKRIHEFIKDPSLQKYKFEAMDKVFRAIIHEVADVAGLTSFSFGLEEQDRYVMLWKKEFAPQDDELNAYKRGEEWDPEKAKETARQNEQDRLQAEEDAKLSKNQTLKPASNYKDKYRHLIGDDAAKDAARQTTANRSYGFVPSENKRDRRTVEEVLAETRAKKKLKTECDYSESENVAEGEVTIDTQVPVSDS</sequence>
<dbReference type="PROSITE" id="PS51061">
    <property type="entry name" value="R3H"/>
    <property type="match status" value="1"/>
</dbReference>
<dbReference type="InterPro" id="IPR017330">
    <property type="entry name" value="SPAG7"/>
</dbReference>
<reference evidence="3" key="1">
    <citation type="submission" date="2019-08" db="EMBL/GenBank/DDBJ databases">
        <title>The improved chromosome-level genome for the pearl oyster Pinctada fucata martensii using PacBio sequencing and Hi-C.</title>
        <authorList>
            <person name="Zheng Z."/>
        </authorList>
    </citation>
    <scope>NUCLEOTIDE SEQUENCE</scope>
    <source>
        <strain evidence="3">ZZ-2019</strain>
        <tissue evidence="3">Adductor muscle</tissue>
    </source>
</reference>
<dbReference type="AlphaFoldDB" id="A0AA88YHH4"/>